<keyword evidence="3" id="KW-1185">Reference proteome</keyword>
<dbReference type="InterPro" id="IPR039422">
    <property type="entry name" value="MarR/SlyA-like"/>
</dbReference>
<dbReference type="Gene3D" id="1.10.10.10">
    <property type="entry name" value="Winged helix-like DNA-binding domain superfamily/Winged helix DNA-binding domain"/>
    <property type="match status" value="2"/>
</dbReference>
<dbReference type="SMART" id="SM00347">
    <property type="entry name" value="HTH_MARR"/>
    <property type="match status" value="2"/>
</dbReference>
<dbReference type="PANTHER" id="PTHR33164">
    <property type="entry name" value="TRANSCRIPTIONAL REGULATOR, MARR FAMILY"/>
    <property type="match status" value="1"/>
</dbReference>
<evidence type="ECO:0000313" key="3">
    <source>
        <dbReference type="Proteomes" id="UP000733379"/>
    </source>
</evidence>
<name>A0ABS6BDB8_9NOCA</name>
<dbReference type="SUPFAM" id="SSF46785">
    <property type="entry name" value="Winged helix' DNA-binding domain"/>
    <property type="match status" value="2"/>
</dbReference>
<accession>A0ABS6BDB8</accession>
<evidence type="ECO:0000259" key="1">
    <source>
        <dbReference type="PROSITE" id="PS50995"/>
    </source>
</evidence>
<dbReference type="InterPro" id="IPR000835">
    <property type="entry name" value="HTH_MarR-typ"/>
</dbReference>
<dbReference type="InterPro" id="IPR036390">
    <property type="entry name" value="WH_DNA-bd_sf"/>
</dbReference>
<dbReference type="PROSITE" id="PS50995">
    <property type="entry name" value="HTH_MARR_2"/>
    <property type="match status" value="2"/>
</dbReference>
<dbReference type="InterPro" id="IPR036388">
    <property type="entry name" value="WH-like_DNA-bd_sf"/>
</dbReference>
<dbReference type="Pfam" id="PF01047">
    <property type="entry name" value="MarR"/>
    <property type="match status" value="1"/>
</dbReference>
<protein>
    <submittedName>
        <fullName evidence="2">MarR family winged helix-turn-helix transcriptional regulator</fullName>
    </submittedName>
</protein>
<comment type="caution">
    <text evidence="2">The sequence shown here is derived from an EMBL/GenBank/DDBJ whole genome shotgun (WGS) entry which is preliminary data.</text>
</comment>
<gene>
    <name evidence="2" type="ORF">KO481_40415</name>
</gene>
<dbReference type="Pfam" id="PF12802">
    <property type="entry name" value="MarR_2"/>
    <property type="match status" value="1"/>
</dbReference>
<organism evidence="2 3">
    <name type="scientific">Nocardia albiluteola</name>
    <dbReference type="NCBI Taxonomy" id="2842303"/>
    <lineage>
        <taxon>Bacteria</taxon>
        <taxon>Bacillati</taxon>
        <taxon>Actinomycetota</taxon>
        <taxon>Actinomycetes</taxon>
        <taxon>Mycobacteriales</taxon>
        <taxon>Nocardiaceae</taxon>
        <taxon>Nocardia</taxon>
    </lineage>
</organism>
<feature type="domain" description="HTH marR-type" evidence="1">
    <location>
        <begin position="1"/>
        <end position="103"/>
    </location>
</feature>
<dbReference type="Proteomes" id="UP000733379">
    <property type="component" value="Unassembled WGS sequence"/>
</dbReference>
<dbReference type="RefSeq" id="WP_215923852.1">
    <property type="nucleotide sequence ID" value="NZ_JAHKNI010000025.1"/>
</dbReference>
<evidence type="ECO:0000313" key="2">
    <source>
        <dbReference type="EMBL" id="MBU3067771.1"/>
    </source>
</evidence>
<feature type="domain" description="HTH marR-type" evidence="1">
    <location>
        <begin position="129"/>
        <end position="264"/>
    </location>
</feature>
<sequence>MQYGVLLVLGQQQEADQRTVAELMSLDKASAADILRRLERRGSVARRRDRVDGRRILARLTAEGRVALLTAAPAVVEVQHQLLQPLSFDDGEDLLGLLREVAYRGEPPSGTADIAVNAPVPGWPLRLPALRLHTAPGHLIRRAQQLHTLLWTNLVSTELTSVQYSVLLVLDGHPLIDQRMLGRLTSLDKSTGGDVIARLEARGLVIRARDAVDGRRNTVRLSTEGRRELLAHTPSVRNVQRELLRPLTDVQSPHFIKLMRQLTVVVHP</sequence>
<dbReference type="PANTHER" id="PTHR33164:SF95">
    <property type="entry name" value="TRANSCRIPTIONAL REGULATOR"/>
    <property type="match status" value="1"/>
</dbReference>
<dbReference type="EMBL" id="JAHKNI010000025">
    <property type="protein sequence ID" value="MBU3067771.1"/>
    <property type="molecule type" value="Genomic_DNA"/>
</dbReference>
<reference evidence="2 3" key="1">
    <citation type="submission" date="2021-06" db="EMBL/GenBank/DDBJ databases">
        <title>Actinomycetes sequencing.</title>
        <authorList>
            <person name="Shan Q."/>
        </authorList>
    </citation>
    <scope>NUCLEOTIDE SEQUENCE [LARGE SCALE GENOMIC DNA]</scope>
    <source>
        <strain evidence="2 3">NEAU-G5</strain>
    </source>
</reference>
<proteinExistence type="predicted"/>